<comment type="caution">
    <text evidence="1">The sequence shown here is derived from an EMBL/GenBank/DDBJ whole genome shotgun (WGS) entry which is preliminary data.</text>
</comment>
<gene>
    <name evidence="1" type="ORF">GGD71_005324</name>
</gene>
<dbReference type="Proteomes" id="UP000524450">
    <property type="component" value="Unassembled WGS sequence"/>
</dbReference>
<evidence type="ECO:0000313" key="1">
    <source>
        <dbReference type="EMBL" id="MBB4224531.1"/>
    </source>
</evidence>
<evidence type="ECO:0000313" key="2">
    <source>
        <dbReference type="Proteomes" id="UP000524450"/>
    </source>
</evidence>
<proteinExistence type="predicted"/>
<accession>A0A840G5J2</accession>
<protein>
    <recommendedName>
        <fullName evidence="3">DUF4880 domain-containing protein</fullName>
    </recommendedName>
</protein>
<dbReference type="RefSeq" id="WP_184641455.1">
    <property type="nucleotide sequence ID" value="NZ_JACIFZ010000007.1"/>
</dbReference>
<reference evidence="1 2" key="1">
    <citation type="submission" date="2020-08" db="EMBL/GenBank/DDBJ databases">
        <title>Genomic Encyclopedia of Type Strains, Phase IV (KMG-V): Genome sequencing to study the core and pangenomes of soil and plant-associated prokaryotes.</title>
        <authorList>
            <person name="Whitman W."/>
        </authorList>
    </citation>
    <scope>NUCLEOTIDE SEQUENCE [LARGE SCALE GENOMIC DNA]</scope>
    <source>
        <strain evidence="1 2">34/80</strain>
    </source>
</reference>
<dbReference type="AlphaFoldDB" id="A0A840G5J2"/>
<name>A0A840G5J2_9BURK</name>
<sequence length="75" mass="8074">MKRDEPVMRTLVPEECIRTAASLFACVHASPSLQNAEQLAQWLGKDPCHLRALDIALAEWGLAQSGHPVGNVPGA</sequence>
<evidence type="ECO:0008006" key="3">
    <source>
        <dbReference type="Google" id="ProtNLM"/>
    </source>
</evidence>
<dbReference type="EMBL" id="JACIFZ010000007">
    <property type="protein sequence ID" value="MBB4224531.1"/>
    <property type="molecule type" value="Genomic_DNA"/>
</dbReference>
<organism evidence="1 2">
    <name type="scientific">Variovorax guangxiensis</name>
    <dbReference type="NCBI Taxonomy" id="1775474"/>
    <lineage>
        <taxon>Bacteria</taxon>
        <taxon>Pseudomonadati</taxon>
        <taxon>Pseudomonadota</taxon>
        <taxon>Betaproteobacteria</taxon>
        <taxon>Burkholderiales</taxon>
        <taxon>Comamonadaceae</taxon>
        <taxon>Variovorax</taxon>
    </lineage>
</organism>